<keyword evidence="6" id="KW-1185">Reference proteome</keyword>
<feature type="domain" description="S-adenosyl-l-methionine hydroxide adenosyltransferase C-terminal" evidence="4">
    <location>
        <begin position="178"/>
        <end position="270"/>
    </location>
</feature>
<dbReference type="Gene3D" id="2.40.30.90">
    <property type="entry name" value="Bacterial fluorinating enzyme like"/>
    <property type="match status" value="1"/>
</dbReference>
<dbReference type="InterPro" id="IPR023227">
    <property type="entry name" value="SAM_OH_AdoTrfase_C_sf"/>
</dbReference>
<proteinExistence type="inferred from homology"/>
<accession>A0A2A5RQB1</accession>
<dbReference type="Proteomes" id="UP000218181">
    <property type="component" value="Unassembled WGS sequence"/>
</dbReference>
<dbReference type="PANTHER" id="PTHR35092">
    <property type="entry name" value="CHLORINASE MJ1651"/>
    <property type="match status" value="1"/>
</dbReference>
<reference evidence="5 6" key="1">
    <citation type="submission" date="2014-12" db="EMBL/GenBank/DDBJ databases">
        <title>Draft genome sequences of 10 type strains of Lactococcus.</title>
        <authorList>
            <person name="Sun Z."/>
            <person name="Zhong Z."/>
            <person name="Liu W."/>
            <person name="Zhang W."/>
            <person name="Zhang H."/>
        </authorList>
    </citation>
    <scope>NUCLEOTIDE SEQUENCE [LARGE SCALE GENOMIC DNA]</scope>
    <source>
        <strain evidence="5 6">JCM 16395</strain>
    </source>
</reference>
<sequence>MDLLVLQTDFGRSDGAVSAMYGVANQVSQTLNIYDLTHGIPQFNIWEASYRLLQTVNYWPKETVFVSVVDPGVGSSRRSIVAKTSTGHYIVSPDNGTLTHLYLHLGIEELRIIDENVNRLPGSSESYTFHGRDVYAYTGARLAAGIINYSEVGPSVDVESLVKLKVDKPELTDTEISGTIDVSDIRYGNLWTNVPRLDFQNLIGYGQDVEVEITHNEQVYYQATLTFDHFFAEVKPGAALIYVNSLDNIALAINQGNFLKAYGLGTGINWKISFKKVN</sequence>
<evidence type="ECO:0000256" key="2">
    <source>
        <dbReference type="ARBA" id="ARBA00024035"/>
    </source>
</evidence>
<dbReference type="InterPro" id="IPR046469">
    <property type="entry name" value="SAM_HAT_N"/>
</dbReference>
<dbReference type="InterPro" id="IPR023228">
    <property type="entry name" value="SAM_OH_AdoTrfase_N_sf"/>
</dbReference>
<dbReference type="PANTHER" id="PTHR35092:SF1">
    <property type="entry name" value="CHLORINASE MJ1651"/>
    <property type="match status" value="1"/>
</dbReference>
<evidence type="ECO:0000313" key="6">
    <source>
        <dbReference type="Proteomes" id="UP000218181"/>
    </source>
</evidence>
<evidence type="ECO:0000313" key="5">
    <source>
        <dbReference type="EMBL" id="PCS01611.1"/>
    </source>
</evidence>
<gene>
    <name evidence="5" type="ORF">RT41_GL000375</name>
</gene>
<dbReference type="GO" id="GO:0000428">
    <property type="term" value="C:DNA-directed RNA polymerase complex"/>
    <property type="evidence" value="ECO:0007669"/>
    <property type="project" value="UniProtKB-KW"/>
</dbReference>
<dbReference type="OrthoDB" id="9792195at2"/>
<comment type="caution">
    <text evidence="5">The sequence shown here is derived from an EMBL/GenBank/DDBJ whole genome shotgun (WGS) entry which is preliminary data.</text>
</comment>
<dbReference type="SUPFAM" id="SSF101852">
    <property type="entry name" value="Bacterial fluorinating enzyme, C-terminal domain"/>
    <property type="match status" value="1"/>
</dbReference>
<dbReference type="EMBL" id="JXJU01000001">
    <property type="protein sequence ID" value="PCS01611.1"/>
    <property type="molecule type" value="Genomic_DNA"/>
</dbReference>
<keyword evidence="5" id="KW-0240">DNA-directed RNA polymerase</keyword>
<dbReference type="PIRSF" id="PIRSF006779">
    <property type="entry name" value="UCP006779"/>
    <property type="match status" value="1"/>
</dbReference>
<evidence type="ECO:0000256" key="1">
    <source>
        <dbReference type="ARBA" id="ARBA00022691"/>
    </source>
</evidence>
<dbReference type="Gene3D" id="3.40.50.10790">
    <property type="entry name" value="S-adenosyl-l-methionine hydroxide adenosyltransferase, N-terminal"/>
    <property type="match status" value="1"/>
</dbReference>
<keyword evidence="5" id="KW-0804">Transcription</keyword>
<protein>
    <submittedName>
        <fullName evidence="5">DNA-directed RNA polymerase subunit delta</fullName>
    </submittedName>
</protein>
<dbReference type="STRING" id="1291764.GCA_001311235_00023"/>
<evidence type="ECO:0000259" key="3">
    <source>
        <dbReference type="Pfam" id="PF01887"/>
    </source>
</evidence>
<comment type="similarity">
    <text evidence="2">Belongs to the SAM hydrolase / SAM-dependent halogenase family.</text>
</comment>
<name>A0A2A5RQB1_9LACT</name>
<evidence type="ECO:0000259" key="4">
    <source>
        <dbReference type="Pfam" id="PF20257"/>
    </source>
</evidence>
<organism evidence="5 6">
    <name type="scientific">Lactococcus fujiensis JCM 16395</name>
    <dbReference type="NCBI Taxonomy" id="1291764"/>
    <lineage>
        <taxon>Bacteria</taxon>
        <taxon>Bacillati</taxon>
        <taxon>Bacillota</taxon>
        <taxon>Bacilli</taxon>
        <taxon>Lactobacillales</taxon>
        <taxon>Streptococcaceae</taxon>
        <taxon>Lactococcus</taxon>
    </lineage>
</organism>
<dbReference type="InterPro" id="IPR002747">
    <property type="entry name" value="SAM_OH_AdoTrfase"/>
</dbReference>
<feature type="domain" description="S-adenosyl-l-methionine hydroxide adenosyltransferase N-terminal" evidence="3">
    <location>
        <begin position="4"/>
        <end position="151"/>
    </location>
</feature>
<dbReference type="Pfam" id="PF01887">
    <property type="entry name" value="SAM_HAT_N"/>
    <property type="match status" value="1"/>
</dbReference>
<dbReference type="Pfam" id="PF20257">
    <property type="entry name" value="SAM_HAT_C"/>
    <property type="match status" value="1"/>
</dbReference>
<keyword evidence="1" id="KW-0949">S-adenosyl-L-methionine</keyword>
<dbReference type="RefSeq" id="WP_096817002.1">
    <property type="nucleotide sequence ID" value="NZ_JXJU01000001.1"/>
</dbReference>
<dbReference type="AlphaFoldDB" id="A0A2A5RQB1"/>
<dbReference type="SUPFAM" id="SSF102522">
    <property type="entry name" value="Bacterial fluorinating enzyme, N-terminal domain"/>
    <property type="match status" value="1"/>
</dbReference>
<dbReference type="InterPro" id="IPR046470">
    <property type="entry name" value="SAM_HAT_C"/>
</dbReference>